<dbReference type="PANTHER" id="PTHR44167:SF24">
    <property type="entry name" value="SERINE_THREONINE-PROTEIN KINASE CHK2"/>
    <property type="match status" value="1"/>
</dbReference>
<dbReference type="GO" id="GO:0004674">
    <property type="term" value="F:protein serine/threonine kinase activity"/>
    <property type="evidence" value="ECO:0007669"/>
    <property type="project" value="TreeGrafter"/>
</dbReference>
<dbReference type="Proteomes" id="UP000887572">
    <property type="component" value="Unplaced"/>
</dbReference>
<dbReference type="PROSITE" id="PS50011">
    <property type="entry name" value="PROTEIN_KINASE_DOM"/>
    <property type="match status" value="1"/>
</dbReference>
<dbReference type="Gene3D" id="1.10.510.10">
    <property type="entry name" value="Transferase(Phosphotransferase) domain 1"/>
    <property type="match status" value="1"/>
</dbReference>
<dbReference type="Pfam" id="PF00069">
    <property type="entry name" value="Pkinase"/>
    <property type="match status" value="1"/>
</dbReference>
<reference evidence="4" key="1">
    <citation type="submission" date="2022-11" db="UniProtKB">
        <authorList>
            <consortium name="WormBaseParasite"/>
        </authorList>
    </citation>
    <scope>IDENTIFICATION</scope>
</reference>
<dbReference type="WBParaSite" id="Gr19_v10_g8941.t1">
    <property type="protein sequence ID" value="Gr19_v10_g8941.t1"/>
    <property type="gene ID" value="Gr19_v10_g8941"/>
</dbReference>
<feature type="signal peptide" evidence="1">
    <location>
        <begin position="1"/>
        <end position="21"/>
    </location>
</feature>
<proteinExistence type="predicted"/>
<dbReference type="InterPro" id="IPR000719">
    <property type="entry name" value="Prot_kinase_dom"/>
</dbReference>
<evidence type="ECO:0000313" key="4">
    <source>
        <dbReference type="WBParaSite" id="Gr19_v10_g8941.t1"/>
    </source>
</evidence>
<dbReference type="AlphaFoldDB" id="A0A914IB24"/>
<organism evidence="3 4">
    <name type="scientific">Globodera rostochiensis</name>
    <name type="common">Golden nematode worm</name>
    <name type="synonym">Heterodera rostochiensis</name>
    <dbReference type="NCBI Taxonomy" id="31243"/>
    <lineage>
        <taxon>Eukaryota</taxon>
        <taxon>Metazoa</taxon>
        <taxon>Ecdysozoa</taxon>
        <taxon>Nematoda</taxon>
        <taxon>Chromadorea</taxon>
        <taxon>Rhabditida</taxon>
        <taxon>Tylenchina</taxon>
        <taxon>Tylenchomorpha</taxon>
        <taxon>Tylenchoidea</taxon>
        <taxon>Heteroderidae</taxon>
        <taxon>Heteroderinae</taxon>
        <taxon>Globodera</taxon>
    </lineage>
</organism>
<protein>
    <submittedName>
        <fullName evidence="4">Protein kinase domain-containing protein</fullName>
    </submittedName>
</protein>
<dbReference type="SUPFAM" id="SSF56112">
    <property type="entry name" value="Protein kinase-like (PK-like)"/>
    <property type="match status" value="1"/>
</dbReference>
<dbReference type="PANTHER" id="PTHR44167">
    <property type="entry name" value="OVARIAN-SPECIFIC SERINE/THREONINE-PROTEIN KINASE LOK-RELATED"/>
    <property type="match status" value="1"/>
</dbReference>
<feature type="chain" id="PRO_5037755388" evidence="1">
    <location>
        <begin position="22"/>
        <end position="511"/>
    </location>
</feature>
<dbReference type="SMART" id="SM00220">
    <property type="entry name" value="S_TKc"/>
    <property type="match status" value="1"/>
</dbReference>
<evidence type="ECO:0000256" key="1">
    <source>
        <dbReference type="SAM" id="SignalP"/>
    </source>
</evidence>
<dbReference type="GO" id="GO:0005524">
    <property type="term" value="F:ATP binding"/>
    <property type="evidence" value="ECO:0007669"/>
    <property type="project" value="InterPro"/>
</dbReference>
<dbReference type="InterPro" id="IPR011009">
    <property type="entry name" value="Kinase-like_dom_sf"/>
</dbReference>
<sequence length="511" mass="57950">MFLLIFICFSILAYFTNVSLGTKNSNNKNTNHFEFNCGNDRIVREPFTYKSEAGGNKQIFISKNEIGSGGFSWVFAGYVKDRFDQLPFEKCVAIKLTKQKENNAAKNELAIKLQKRSKCFVKNVRMAISGKKRRRLSNSLCDFIAQIFDIGTVSAEKVPIKLLAKQQKQGAAADDGILVPLGVTIMELGEDTLNDRLYDQPMDFNDQIGAKHLNERIREIVQPLRALHKVAMHLDVKPMNFLYTKNESAAGELLKLIDFDGAELLPKGTICKEPEFKLGTTVYASPEYFMRCSKMSTKSDIWSLGVIVYEMLLAQPHIGLYNKANQPAANQHNKFLRDFADLYKGFSYDKAEKEFSYSSNDLDWLDGHIELIELLVRLWNEQHPRIALLLTGLLSYQFGARPSADAVLDFIGEEDQSCYLEFVRNVNDGSLMLFNGVSAVMLGQLLEQRIEELDPSKNVWLMSLDVLPDKSDMERQYFQQILAKLNGAIEAMNAEDKRLRDGGRKCGQSME</sequence>
<dbReference type="GO" id="GO:0044773">
    <property type="term" value="P:mitotic DNA damage checkpoint signaling"/>
    <property type="evidence" value="ECO:0007669"/>
    <property type="project" value="TreeGrafter"/>
</dbReference>
<feature type="domain" description="Protein kinase" evidence="2">
    <location>
        <begin position="60"/>
        <end position="423"/>
    </location>
</feature>
<dbReference type="GO" id="GO:0005737">
    <property type="term" value="C:cytoplasm"/>
    <property type="evidence" value="ECO:0007669"/>
    <property type="project" value="TreeGrafter"/>
</dbReference>
<evidence type="ECO:0000313" key="3">
    <source>
        <dbReference type="Proteomes" id="UP000887572"/>
    </source>
</evidence>
<keyword evidence="1" id="KW-0732">Signal</keyword>
<name>A0A914IB24_GLORO</name>
<accession>A0A914IB24</accession>
<keyword evidence="3" id="KW-1185">Reference proteome</keyword>
<evidence type="ECO:0000259" key="2">
    <source>
        <dbReference type="PROSITE" id="PS50011"/>
    </source>
</evidence>
<dbReference type="GO" id="GO:0005634">
    <property type="term" value="C:nucleus"/>
    <property type="evidence" value="ECO:0007669"/>
    <property type="project" value="TreeGrafter"/>
</dbReference>